<feature type="region of interest" description="Disordered" evidence="1">
    <location>
        <begin position="263"/>
        <end position="282"/>
    </location>
</feature>
<sequence>MLLLDPLLHKRARTSATAQVFDRAKPVAYPQLLLAQHEQAKIGATPRISFDIVEIGEGVDGMEVRDTLVESCDGSAHSGADRLGAVAVDEGAPRSDGEAQFEEEDERPLSRNAPAENRVGVDAVVDTLRSALTDVSFAADVLVDGIARQSNDECVADWKQVKIGSTPRISFDIVDVGEGVGGITEVRDTLVESCVGEVGSAHSGANRLGAGLADGGAPRSNDKRPLSRNAPAENPVKVDAGVDTLRYALTDVSVAANVGADGIARQSNEERPLSGNTSEENRMGLDPVVDALPRAPAAVPSVGERFDGTMGNRNRVGVDAAVDSAPSVADRAADVAADGGSPQST</sequence>
<dbReference type="EMBL" id="KZ996164">
    <property type="protein sequence ID" value="RKO89317.1"/>
    <property type="molecule type" value="Genomic_DNA"/>
</dbReference>
<feature type="region of interest" description="Disordered" evidence="1">
    <location>
        <begin position="325"/>
        <end position="345"/>
    </location>
</feature>
<evidence type="ECO:0000256" key="1">
    <source>
        <dbReference type="SAM" id="MobiDB-lite"/>
    </source>
</evidence>
<gene>
    <name evidence="2" type="ORF">BDK51DRAFT_48488</name>
</gene>
<evidence type="ECO:0000313" key="2">
    <source>
        <dbReference type="EMBL" id="RKO89317.1"/>
    </source>
</evidence>
<reference evidence="3" key="1">
    <citation type="journal article" date="2018" name="Nat. Microbiol.">
        <title>Leveraging single-cell genomics to expand the fungal tree of life.</title>
        <authorList>
            <person name="Ahrendt S.R."/>
            <person name="Quandt C.A."/>
            <person name="Ciobanu D."/>
            <person name="Clum A."/>
            <person name="Salamov A."/>
            <person name="Andreopoulos B."/>
            <person name="Cheng J.F."/>
            <person name="Woyke T."/>
            <person name="Pelin A."/>
            <person name="Henrissat B."/>
            <person name="Reynolds N.K."/>
            <person name="Benny G.L."/>
            <person name="Smith M.E."/>
            <person name="James T.Y."/>
            <person name="Grigoriev I.V."/>
        </authorList>
    </citation>
    <scope>NUCLEOTIDE SEQUENCE [LARGE SCALE GENOMIC DNA]</scope>
</reference>
<proteinExistence type="predicted"/>
<dbReference type="Proteomes" id="UP000269721">
    <property type="component" value="Unassembled WGS sequence"/>
</dbReference>
<accession>A0A4V1IR99</accession>
<organism evidence="2 3">
    <name type="scientific">Blyttiomyces helicus</name>
    <dbReference type="NCBI Taxonomy" id="388810"/>
    <lineage>
        <taxon>Eukaryota</taxon>
        <taxon>Fungi</taxon>
        <taxon>Fungi incertae sedis</taxon>
        <taxon>Chytridiomycota</taxon>
        <taxon>Chytridiomycota incertae sedis</taxon>
        <taxon>Chytridiomycetes</taxon>
        <taxon>Chytridiomycetes incertae sedis</taxon>
        <taxon>Blyttiomyces</taxon>
    </lineage>
</organism>
<feature type="non-terminal residue" evidence="2">
    <location>
        <position position="345"/>
    </location>
</feature>
<dbReference type="AlphaFoldDB" id="A0A4V1IR99"/>
<protein>
    <submittedName>
        <fullName evidence="2">Uncharacterized protein</fullName>
    </submittedName>
</protein>
<feature type="region of interest" description="Disordered" evidence="1">
    <location>
        <begin position="205"/>
        <end position="235"/>
    </location>
</feature>
<feature type="region of interest" description="Disordered" evidence="1">
    <location>
        <begin position="84"/>
        <end position="115"/>
    </location>
</feature>
<keyword evidence="3" id="KW-1185">Reference proteome</keyword>
<name>A0A4V1IR99_9FUNG</name>
<evidence type="ECO:0000313" key="3">
    <source>
        <dbReference type="Proteomes" id="UP000269721"/>
    </source>
</evidence>